<feature type="region of interest" description="Disordered" evidence="1">
    <location>
        <begin position="1"/>
        <end position="35"/>
    </location>
</feature>
<feature type="non-terminal residue" evidence="2">
    <location>
        <position position="1"/>
    </location>
</feature>
<dbReference type="EMBL" id="BTSX01000004">
    <property type="protein sequence ID" value="GMS97684.1"/>
    <property type="molecule type" value="Genomic_DNA"/>
</dbReference>
<keyword evidence="3" id="KW-1185">Reference proteome</keyword>
<proteinExistence type="predicted"/>
<accession>A0AAV5TTX7</accession>
<dbReference type="Proteomes" id="UP001432027">
    <property type="component" value="Unassembled WGS sequence"/>
</dbReference>
<protein>
    <submittedName>
        <fullName evidence="2">Uncharacterized protein</fullName>
    </submittedName>
</protein>
<comment type="caution">
    <text evidence="2">The sequence shown here is derived from an EMBL/GenBank/DDBJ whole genome shotgun (WGS) entry which is preliminary data.</text>
</comment>
<feature type="compositionally biased region" description="Basic and acidic residues" evidence="1">
    <location>
        <begin position="24"/>
        <end position="35"/>
    </location>
</feature>
<organism evidence="2 3">
    <name type="scientific">Pristionchus entomophagus</name>
    <dbReference type="NCBI Taxonomy" id="358040"/>
    <lineage>
        <taxon>Eukaryota</taxon>
        <taxon>Metazoa</taxon>
        <taxon>Ecdysozoa</taxon>
        <taxon>Nematoda</taxon>
        <taxon>Chromadorea</taxon>
        <taxon>Rhabditida</taxon>
        <taxon>Rhabditina</taxon>
        <taxon>Diplogasteromorpha</taxon>
        <taxon>Diplogasteroidea</taxon>
        <taxon>Neodiplogasteridae</taxon>
        <taxon>Pristionchus</taxon>
    </lineage>
</organism>
<reference evidence="2" key="1">
    <citation type="submission" date="2023-10" db="EMBL/GenBank/DDBJ databases">
        <title>Genome assembly of Pristionchus species.</title>
        <authorList>
            <person name="Yoshida K."/>
            <person name="Sommer R.J."/>
        </authorList>
    </citation>
    <scope>NUCLEOTIDE SEQUENCE</scope>
    <source>
        <strain evidence="2">RS0144</strain>
    </source>
</reference>
<sequence length="167" mass="19150">STSAQRRDMFKTTGSPLGTVAKNQNDRSDAGESRMDTNLGRTIRAQCCYLCSKFTTNYPVVPTIDRSAFLDRVRTDNEHQRLTMAGIRYSWNQVFICTSHVDSIEENKEAKERENQEDTVEEDAKGFFSTQSKELQMCGICYCKTRKWSELPLSRDTRYTMFAVVAV</sequence>
<gene>
    <name evidence="2" type="ORF">PENTCL1PPCAC_19859</name>
</gene>
<name>A0AAV5TTX7_9BILA</name>
<evidence type="ECO:0000256" key="1">
    <source>
        <dbReference type="SAM" id="MobiDB-lite"/>
    </source>
</evidence>
<evidence type="ECO:0000313" key="3">
    <source>
        <dbReference type="Proteomes" id="UP001432027"/>
    </source>
</evidence>
<feature type="compositionally biased region" description="Basic and acidic residues" evidence="1">
    <location>
        <begin position="1"/>
        <end position="10"/>
    </location>
</feature>
<evidence type="ECO:0000313" key="2">
    <source>
        <dbReference type="EMBL" id="GMS97684.1"/>
    </source>
</evidence>
<dbReference type="AlphaFoldDB" id="A0AAV5TTX7"/>
<feature type="non-terminal residue" evidence="2">
    <location>
        <position position="167"/>
    </location>
</feature>